<proteinExistence type="predicted"/>
<keyword evidence="2" id="KW-1185">Reference proteome</keyword>
<accession>A0ACB9VJJ2</accession>
<sequence length="285" mass="31592">MCNWKGAGSFWQTGVDGAEDVSPASICYTAEFAKNQANEAVLKSSIRREDLESEKVRSSEGCIGRKDCEPWDRTSTHRTGVKEHSPSEHGSSVKLPADSSEPGTAKVDNICLKRWTESGSGSNIREKRSRQRELSWGEPGRRKTQKEKGKTWFLQLKWKIQGSGLEVPGLGDFRGPSGILIRWEKGRPQAGKELAKGQSPWAPQVSSIHKYSLSSREQSLALTTSWKPAVSAAWTWTSENKSMGASTTGPSVTQDLLLSEEAMFPNLEELVRIIIKSDALENWTR</sequence>
<reference evidence="1" key="1">
    <citation type="submission" date="2022-03" db="EMBL/GenBank/DDBJ databases">
        <title>Genomic analyses of argali, domestic sheep and their hybrids provide insights into chromosomal evolution, heterosis and genetic basis of agronomic traits.</title>
        <authorList>
            <person name="Li M."/>
        </authorList>
    </citation>
    <scope>NUCLEOTIDE SEQUENCE</scope>
    <source>
        <strain evidence="1">F1 hybrid</strain>
    </source>
</reference>
<protein>
    <submittedName>
        <fullName evidence="1">Uncharacterized protein</fullName>
    </submittedName>
</protein>
<dbReference type="EMBL" id="CM043026">
    <property type="protein sequence ID" value="KAI4589918.1"/>
    <property type="molecule type" value="Genomic_DNA"/>
</dbReference>
<organism evidence="1 2">
    <name type="scientific">Ovis ammon polii x Ovis aries</name>
    <dbReference type="NCBI Taxonomy" id="2918886"/>
    <lineage>
        <taxon>Eukaryota</taxon>
        <taxon>Metazoa</taxon>
        <taxon>Chordata</taxon>
        <taxon>Craniata</taxon>
        <taxon>Vertebrata</taxon>
        <taxon>Euteleostomi</taxon>
        <taxon>Mammalia</taxon>
        <taxon>Eutheria</taxon>
        <taxon>Laurasiatheria</taxon>
        <taxon>Artiodactyla</taxon>
        <taxon>Ruminantia</taxon>
        <taxon>Pecora</taxon>
        <taxon>Bovidae</taxon>
        <taxon>Caprinae</taxon>
        <taxon>Ovis</taxon>
    </lineage>
</organism>
<evidence type="ECO:0000313" key="2">
    <source>
        <dbReference type="Proteomes" id="UP001057279"/>
    </source>
</evidence>
<dbReference type="Proteomes" id="UP001057279">
    <property type="component" value="Linkage Group LG01"/>
</dbReference>
<name>A0ACB9VJJ2_9CETA</name>
<evidence type="ECO:0000313" key="1">
    <source>
        <dbReference type="EMBL" id="KAI4589918.1"/>
    </source>
</evidence>
<gene>
    <name evidence="1" type="ORF">MJG53_000967</name>
</gene>
<comment type="caution">
    <text evidence="1">The sequence shown here is derived from an EMBL/GenBank/DDBJ whole genome shotgun (WGS) entry which is preliminary data.</text>
</comment>